<evidence type="ECO:0000313" key="8">
    <source>
        <dbReference type="EMBL" id="AXK43349.1"/>
    </source>
</evidence>
<evidence type="ECO:0000256" key="1">
    <source>
        <dbReference type="ARBA" id="ARBA00004167"/>
    </source>
</evidence>
<keyword evidence="9" id="KW-1185">Reference proteome</keyword>
<evidence type="ECO:0000256" key="5">
    <source>
        <dbReference type="SAM" id="MobiDB-lite"/>
    </source>
</evidence>
<dbReference type="KEGG" id="err:DVR09_14430"/>
<reference evidence="9" key="1">
    <citation type="submission" date="2018-07" db="EMBL/GenBank/DDBJ databases">
        <title>Genome sequence of Erythrobacter strain YH-07, an antagonistic bacterium isolated from Yellow Sea.</title>
        <authorList>
            <person name="Tang T."/>
            <person name="Liu Q."/>
            <person name="Sun X."/>
        </authorList>
    </citation>
    <scope>NUCLEOTIDE SEQUENCE [LARGE SCALE GENOMIC DNA]</scope>
    <source>
        <strain evidence="9">YH-07</strain>
    </source>
</reference>
<feature type="domain" description="TonB C-terminal" evidence="7">
    <location>
        <begin position="170"/>
        <end position="236"/>
    </location>
</feature>
<evidence type="ECO:0000256" key="4">
    <source>
        <dbReference type="ARBA" id="ARBA00023136"/>
    </source>
</evidence>
<name>A0A345YHE7_9SPHN</name>
<evidence type="ECO:0000313" key="9">
    <source>
        <dbReference type="Proteomes" id="UP000254508"/>
    </source>
</evidence>
<dbReference type="Proteomes" id="UP000254508">
    <property type="component" value="Chromosome"/>
</dbReference>
<dbReference type="OrthoDB" id="7390536at2"/>
<dbReference type="GO" id="GO:0016020">
    <property type="term" value="C:membrane"/>
    <property type="evidence" value="ECO:0007669"/>
    <property type="project" value="UniProtKB-SubCell"/>
</dbReference>
<dbReference type="GO" id="GO:0055085">
    <property type="term" value="P:transmembrane transport"/>
    <property type="evidence" value="ECO:0007669"/>
    <property type="project" value="InterPro"/>
</dbReference>
<feature type="compositionally biased region" description="Gly residues" evidence="5">
    <location>
        <begin position="125"/>
        <end position="145"/>
    </location>
</feature>
<feature type="region of interest" description="Disordered" evidence="5">
    <location>
        <begin position="59"/>
        <end position="148"/>
    </location>
</feature>
<feature type="compositionally biased region" description="Low complexity" evidence="5">
    <location>
        <begin position="106"/>
        <end position="119"/>
    </location>
</feature>
<keyword evidence="3 6" id="KW-1133">Transmembrane helix</keyword>
<dbReference type="SUPFAM" id="SSF74653">
    <property type="entry name" value="TolA/TonB C-terminal domain"/>
    <property type="match status" value="1"/>
</dbReference>
<evidence type="ECO:0000256" key="6">
    <source>
        <dbReference type="SAM" id="Phobius"/>
    </source>
</evidence>
<dbReference type="AlphaFoldDB" id="A0A345YHE7"/>
<gene>
    <name evidence="8" type="ORF">DVR09_14430</name>
</gene>
<dbReference type="InterPro" id="IPR006260">
    <property type="entry name" value="TonB/TolA_C"/>
</dbReference>
<feature type="transmembrane region" description="Helical" evidence="6">
    <location>
        <begin position="15"/>
        <end position="35"/>
    </location>
</feature>
<keyword evidence="2 6" id="KW-0812">Transmembrane</keyword>
<dbReference type="EMBL" id="CP031357">
    <property type="protein sequence ID" value="AXK43349.1"/>
    <property type="molecule type" value="Genomic_DNA"/>
</dbReference>
<keyword evidence="4 6" id="KW-0472">Membrane</keyword>
<accession>A0A345YHE7</accession>
<evidence type="ECO:0000256" key="2">
    <source>
        <dbReference type="ARBA" id="ARBA00022692"/>
    </source>
</evidence>
<organism evidence="8 9">
    <name type="scientific">Erythrobacter aureus</name>
    <dbReference type="NCBI Taxonomy" id="2182384"/>
    <lineage>
        <taxon>Bacteria</taxon>
        <taxon>Pseudomonadati</taxon>
        <taxon>Pseudomonadota</taxon>
        <taxon>Alphaproteobacteria</taxon>
        <taxon>Sphingomonadales</taxon>
        <taxon>Erythrobacteraceae</taxon>
        <taxon>Erythrobacter/Porphyrobacter group</taxon>
        <taxon>Erythrobacter</taxon>
    </lineage>
</organism>
<dbReference type="Gene3D" id="3.30.1150.10">
    <property type="match status" value="1"/>
</dbReference>
<dbReference type="RefSeq" id="WP_115417664.1">
    <property type="nucleotide sequence ID" value="NZ_CP031357.1"/>
</dbReference>
<sequence length="241" mass="25286">MDSQPTRYAQTRKRLNPWVILLIALLHVGLFYLLVRALAPAAVDRVEQSVVSAFTVTVTAPPPEMEEDPAPEPEGAQGDPGREAVPAPVTAPEPQRPLRDDPPAPRAASTGTAQTSGATDDGEGTGRAGEGQGTGSGEGGSGQGAGAATKPVLTRAITDASAFPVPPGGREARIGKSVIVRLTVSAQGRATRCSIYRPSPFPETDAAVCRLALEQLRFEPARDARGNPVAATFHYQQRFFN</sequence>
<evidence type="ECO:0000259" key="7">
    <source>
        <dbReference type="Pfam" id="PF03544"/>
    </source>
</evidence>
<dbReference type="NCBIfam" id="TIGR01352">
    <property type="entry name" value="tonB_Cterm"/>
    <property type="match status" value="1"/>
</dbReference>
<proteinExistence type="predicted"/>
<comment type="subcellular location">
    <subcellularLocation>
        <location evidence="1">Membrane</location>
        <topology evidence="1">Single-pass membrane protein</topology>
    </subcellularLocation>
</comment>
<evidence type="ECO:0000256" key="3">
    <source>
        <dbReference type="ARBA" id="ARBA00022989"/>
    </source>
</evidence>
<dbReference type="InterPro" id="IPR037682">
    <property type="entry name" value="TonB_C"/>
</dbReference>
<protein>
    <submittedName>
        <fullName evidence="8">TonB family protein</fullName>
    </submittedName>
</protein>
<dbReference type="Pfam" id="PF03544">
    <property type="entry name" value="TonB_C"/>
    <property type="match status" value="1"/>
</dbReference>